<evidence type="ECO:0008006" key="4">
    <source>
        <dbReference type="Google" id="ProtNLM"/>
    </source>
</evidence>
<keyword evidence="1" id="KW-0812">Transmembrane</keyword>
<sequence>MKGKKKDIKPINVYPKTPAFFALGIFVIITTTLTIGSVRWMSIAGVTWYNAISLILFSIITLMMLVRVMFAYKKVTIYRGKITEKFPLRIGSKHEVSLKQQLLVWEETQKLIGKSTFNVLTIYFKATTPIRITDREMTNYAQAKKYFEQNYGDFNKSKLK</sequence>
<dbReference type="EMBL" id="CP076132">
    <property type="protein sequence ID" value="QWG03575.1"/>
    <property type="molecule type" value="Genomic_DNA"/>
</dbReference>
<feature type="transmembrane region" description="Helical" evidence="1">
    <location>
        <begin position="48"/>
        <end position="72"/>
    </location>
</feature>
<evidence type="ECO:0000256" key="1">
    <source>
        <dbReference type="SAM" id="Phobius"/>
    </source>
</evidence>
<keyword evidence="1" id="KW-1133">Transmembrane helix</keyword>
<keyword evidence="1" id="KW-0472">Membrane</keyword>
<name>A0AAX1NBB2_9BACT</name>
<dbReference type="KEGG" id="fya:KMW28_08330"/>
<feature type="transmembrane region" description="Helical" evidence="1">
    <location>
        <begin position="20"/>
        <end position="42"/>
    </location>
</feature>
<organism evidence="2 3">
    <name type="scientific">Flammeovirga yaeyamensis</name>
    <dbReference type="NCBI Taxonomy" id="367791"/>
    <lineage>
        <taxon>Bacteria</taxon>
        <taxon>Pseudomonadati</taxon>
        <taxon>Bacteroidota</taxon>
        <taxon>Cytophagia</taxon>
        <taxon>Cytophagales</taxon>
        <taxon>Flammeovirgaceae</taxon>
        <taxon>Flammeovirga</taxon>
    </lineage>
</organism>
<keyword evidence="3" id="KW-1185">Reference proteome</keyword>
<proteinExistence type="predicted"/>
<evidence type="ECO:0000313" key="3">
    <source>
        <dbReference type="Proteomes" id="UP000678679"/>
    </source>
</evidence>
<evidence type="ECO:0000313" key="2">
    <source>
        <dbReference type="EMBL" id="QWG03575.1"/>
    </source>
</evidence>
<protein>
    <recommendedName>
        <fullName evidence="4">DUF304 domain-containing protein</fullName>
    </recommendedName>
</protein>
<dbReference type="Proteomes" id="UP000678679">
    <property type="component" value="Chromosome 1"/>
</dbReference>
<reference evidence="2 3" key="1">
    <citation type="submission" date="2021-05" db="EMBL/GenBank/DDBJ databases">
        <title>Comparative genomic studies on the polysaccharide-degrading batcterial strains of the Flammeovirga genus.</title>
        <authorList>
            <person name="Zewei F."/>
            <person name="Zheng Z."/>
            <person name="Yu L."/>
            <person name="Ruyue G."/>
            <person name="Yanhong M."/>
            <person name="Yuanyuan C."/>
            <person name="Jingyan G."/>
            <person name="Wenjun H."/>
        </authorList>
    </citation>
    <scope>NUCLEOTIDE SEQUENCE [LARGE SCALE GENOMIC DNA]</scope>
    <source>
        <strain evidence="2 3">NBRC:100898</strain>
    </source>
</reference>
<dbReference type="AlphaFoldDB" id="A0AAX1NBB2"/>
<accession>A0AAX1NBB2</accession>
<gene>
    <name evidence="2" type="ORF">KMW28_08330</name>
</gene>
<dbReference type="RefSeq" id="WP_169664627.1">
    <property type="nucleotide sequence ID" value="NZ_CP076132.1"/>
</dbReference>